<reference evidence="8" key="1">
    <citation type="submission" date="2022-12" db="EMBL/GenBank/DDBJ databases">
        <authorList>
            <person name="Petersen C."/>
        </authorList>
    </citation>
    <scope>NUCLEOTIDE SEQUENCE</scope>
    <source>
        <strain evidence="8">IBT 16125</strain>
    </source>
</reference>
<dbReference type="InterPro" id="IPR023631">
    <property type="entry name" value="Amidase_dom"/>
</dbReference>
<dbReference type="PANTHER" id="PTHR46072:SF3">
    <property type="entry name" value="AMIDASE"/>
    <property type="match status" value="1"/>
</dbReference>
<evidence type="ECO:0000256" key="4">
    <source>
        <dbReference type="ARBA" id="ARBA00022801"/>
    </source>
</evidence>
<evidence type="ECO:0000259" key="7">
    <source>
        <dbReference type="Pfam" id="PF01425"/>
    </source>
</evidence>
<feature type="binding site" evidence="6">
    <location>
        <begin position="242"/>
        <end position="245"/>
    </location>
    <ligand>
        <name>substrate</name>
    </ligand>
</feature>
<proteinExistence type="inferred from homology"/>
<dbReference type="GO" id="GO:0004040">
    <property type="term" value="F:amidase activity"/>
    <property type="evidence" value="ECO:0007669"/>
    <property type="project" value="UniProtKB-EC"/>
</dbReference>
<evidence type="ECO:0000256" key="1">
    <source>
        <dbReference type="ARBA" id="ARBA00001311"/>
    </source>
</evidence>
<comment type="similarity">
    <text evidence="2">Belongs to the amidase family.</text>
</comment>
<feature type="active site" description="Charge relay system" evidence="5">
    <location>
        <position position="221"/>
    </location>
</feature>
<accession>A0AAD6CEH4</accession>
<reference evidence="8" key="2">
    <citation type="journal article" date="2023" name="IMA Fungus">
        <title>Comparative genomic study of the Penicillium genus elucidates a diverse pangenome and 15 lateral gene transfer events.</title>
        <authorList>
            <person name="Petersen C."/>
            <person name="Sorensen T."/>
            <person name="Nielsen M.R."/>
            <person name="Sondergaard T.E."/>
            <person name="Sorensen J.L."/>
            <person name="Fitzpatrick D.A."/>
            <person name="Frisvad J.C."/>
            <person name="Nielsen K.L."/>
        </authorList>
    </citation>
    <scope>NUCLEOTIDE SEQUENCE</scope>
    <source>
        <strain evidence="8">IBT 16125</strain>
    </source>
</reference>
<dbReference type="AlphaFoldDB" id="A0AAD6CEH4"/>
<keyword evidence="9" id="KW-1185">Reference proteome</keyword>
<dbReference type="PANTHER" id="PTHR46072">
    <property type="entry name" value="AMIDASE-RELATED-RELATED"/>
    <property type="match status" value="1"/>
</dbReference>
<organism evidence="8 9">
    <name type="scientific">Penicillium daleae</name>
    <dbReference type="NCBI Taxonomy" id="63821"/>
    <lineage>
        <taxon>Eukaryota</taxon>
        <taxon>Fungi</taxon>
        <taxon>Dikarya</taxon>
        <taxon>Ascomycota</taxon>
        <taxon>Pezizomycotina</taxon>
        <taxon>Eurotiomycetes</taxon>
        <taxon>Eurotiomycetidae</taxon>
        <taxon>Eurotiales</taxon>
        <taxon>Aspergillaceae</taxon>
        <taxon>Penicillium</taxon>
    </lineage>
</organism>
<sequence>MGSVNQDLPWEERVATKRQVCADKIPAAWKLPDNYLDNFQLPLSEKNNNLIKSQAVRKSGILTEQELRITEDYTISELLSALADGTLTSVEVTLAYSKRAAVAQQLVNCLTETMFEEAKERAQYLDNLRAQGQLAGPLHGLPVSIKDNFHRKGTEATIGMVSFLGEVSTENSPLVDILLKLGAVIYVKTNVPQTMMTADSDNNVFGRTLNPWNTSLGPGGSSGGEGALIALRGSPLGVGTDIGGSVRIPALCCGTYGFRPSAARIPNGGMRVCTTSGMKFLLSCAGPLSLDLDGIETFFKSIFNAQPALYDSTVLDIPWRQVSAKPILRIGIVPESPTFPLHPPVRRILAEAARVLEAHGHKLIPLDIEECQIVRVNEISWNIFSLDQAALGHIKSAGEPPIPSLVHVGKVIEKLKGSVKSTLPDLSELDRMGKLAYLNTCRAELRETYRKMWVRHDLDICIAPPAQNTAVAHDMFAIAPYTTLLNCLDYPSCVIPFGKVGEPDAQATFELKEDQTAPPYNFEQLEGAPCSIQVFTTTLRDEECLQMTKQIDQCLKGTV</sequence>
<dbReference type="GeneID" id="81596832"/>
<evidence type="ECO:0000256" key="6">
    <source>
        <dbReference type="PIRSR" id="PIRSR001221-2"/>
    </source>
</evidence>
<feature type="domain" description="Amidase" evidence="7">
    <location>
        <begin position="91"/>
        <end position="545"/>
    </location>
</feature>
<dbReference type="EMBL" id="JAPVEA010000002">
    <property type="protein sequence ID" value="KAJ5461654.1"/>
    <property type="molecule type" value="Genomic_DNA"/>
</dbReference>
<evidence type="ECO:0000256" key="3">
    <source>
        <dbReference type="ARBA" id="ARBA00012922"/>
    </source>
</evidence>
<feature type="binding site" evidence="6">
    <location>
        <position position="221"/>
    </location>
    <ligand>
        <name>substrate</name>
    </ligand>
</feature>
<dbReference type="PROSITE" id="PS00571">
    <property type="entry name" value="AMIDASES"/>
    <property type="match status" value="1"/>
</dbReference>
<dbReference type="RefSeq" id="XP_056770696.1">
    <property type="nucleotide sequence ID" value="XM_056906589.1"/>
</dbReference>
<name>A0AAD6CEH4_9EURO</name>
<evidence type="ECO:0000313" key="8">
    <source>
        <dbReference type="EMBL" id="KAJ5461654.1"/>
    </source>
</evidence>
<gene>
    <name evidence="8" type="ORF">N7458_003206</name>
</gene>
<evidence type="ECO:0000256" key="2">
    <source>
        <dbReference type="ARBA" id="ARBA00009199"/>
    </source>
</evidence>
<comment type="caution">
    <text evidence="8">The sequence shown here is derived from an EMBL/GenBank/DDBJ whole genome shotgun (WGS) entry which is preliminary data.</text>
</comment>
<dbReference type="Gene3D" id="3.90.1300.10">
    <property type="entry name" value="Amidase signature (AS) domain"/>
    <property type="match status" value="1"/>
</dbReference>
<dbReference type="InterPro" id="IPR020556">
    <property type="entry name" value="Amidase_CS"/>
</dbReference>
<comment type="catalytic activity">
    <reaction evidence="1">
        <text>a monocarboxylic acid amide + H2O = a monocarboxylate + NH4(+)</text>
        <dbReference type="Rhea" id="RHEA:12020"/>
        <dbReference type="ChEBI" id="CHEBI:15377"/>
        <dbReference type="ChEBI" id="CHEBI:28938"/>
        <dbReference type="ChEBI" id="CHEBI:35757"/>
        <dbReference type="ChEBI" id="CHEBI:83628"/>
        <dbReference type="EC" id="3.5.1.4"/>
    </reaction>
</comment>
<evidence type="ECO:0000313" key="9">
    <source>
        <dbReference type="Proteomes" id="UP001213681"/>
    </source>
</evidence>
<feature type="active site" description="Charge relay system" evidence="5">
    <location>
        <position position="146"/>
    </location>
</feature>
<feature type="binding site" evidence="6">
    <location>
        <position position="195"/>
    </location>
    <ligand>
        <name>substrate</name>
    </ligand>
</feature>
<dbReference type="InterPro" id="IPR036928">
    <property type="entry name" value="AS_sf"/>
</dbReference>
<keyword evidence="4" id="KW-0378">Hydrolase</keyword>
<dbReference type="Proteomes" id="UP001213681">
    <property type="component" value="Unassembled WGS sequence"/>
</dbReference>
<dbReference type="EC" id="3.5.1.4" evidence="3"/>
<dbReference type="Pfam" id="PF01425">
    <property type="entry name" value="Amidase"/>
    <property type="match status" value="1"/>
</dbReference>
<dbReference type="SUPFAM" id="SSF75304">
    <property type="entry name" value="Amidase signature (AS) enzymes"/>
    <property type="match status" value="1"/>
</dbReference>
<evidence type="ECO:0000256" key="5">
    <source>
        <dbReference type="PIRSR" id="PIRSR001221-1"/>
    </source>
</evidence>
<feature type="active site" description="Acyl-ester intermediate" evidence="5">
    <location>
        <position position="245"/>
    </location>
</feature>
<dbReference type="PIRSF" id="PIRSF001221">
    <property type="entry name" value="Amidase_fungi"/>
    <property type="match status" value="1"/>
</dbReference>
<protein>
    <recommendedName>
        <fullName evidence="3">amidase</fullName>
        <ecNumber evidence="3">3.5.1.4</ecNumber>
    </recommendedName>
</protein>